<dbReference type="AlphaFoldDB" id="A0A3N6LRS8"/>
<dbReference type="RefSeq" id="WP_124196593.1">
    <property type="nucleotide sequence ID" value="NZ_REGA01000015.1"/>
</dbReference>
<gene>
    <name evidence="2" type="ORF">EA473_15940</name>
</gene>
<evidence type="ECO:0000313" key="2">
    <source>
        <dbReference type="EMBL" id="RQG92508.1"/>
    </source>
</evidence>
<keyword evidence="3" id="KW-1185">Reference proteome</keyword>
<organism evidence="2 3">
    <name type="scientific">Natrarchaeobius chitinivorans</name>
    <dbReference type="NCBI Taxonomy" id="1679083"/>
    <lineage>
        <taxon>Archaea</taxon>
        <taxon>Methanobacteriati</taxon>
        <taxon>Methanobacteriota</taxon>
        <taxon>Stenosarchaea group</taxon>
        <taxon>Halobacteria</taxon>
        <taxon>Halobacteriales</taxon>
        <taxon>Natrialbaceae</taxon>
        <taxon>Natrarchaeobius</taxon>
    </lineage>
</organism>
<keyword evidence="1" id="KW-0812">Transmembrane</keyword>
<evidence type="ECO:0000313" key="3">
    <source>
        <dbReference type="Proteomes" id="UP000282323"/>
    </source>
</evidence>
<comment type="caution">
    <text evidence="2">The sequence shown here is derived from an EMBL/GenBank/DDBJ whole genome shotgun (WGS) entry which is preliminary data.</text>
</comment>
<keyword evidence="1" id="KW-0472">Membrane</keyword>
<feature type="transmembrane region" description="Helical" evidence="1">
    <location>
        <begin position="20"/>
        <end position="45"/>
    </location>
</feature>
<dbReference type="Proteomes" id="UP000282323">
    <property type="component" value="Unassembled WGS sequence"/>
</dbReference>
<keyword evidence="1" id="KW-1133">Transmembrane helix</keyword>
<evidence type="ECO:0000256" key="1">
    <source>
        <dbReference type="SAM" id="Phobius"/>
    </source>
</evidence>
<dbReference type="EMBL" id="REGA01000015">
    <property type="protein sequence ID" value="RQG92508.1"/>
    <property type="molecule type" value="Genomic_DNA"/>
</dbReference>
<dbReference type="OrthoDB" id="118051at2157"/>
<dbReference type="InterPro" id="IPR055713">
    <property type="entry name" value="DUF7289"/>
</dbReference>
<proteinExistence type="predicted"/>
<protein>
    <submittedName>
        <fullName evidence="2">Uncharacterized protein</fullName>
    </submittedName>
</protein>
<dbReference type="Pfam" id="PF23960">
    <property type="entry name" value="DUF7289"/>
    <property type="match status" value="1"/>
</dbReference>
<name>A0A3N6LRS8_NATCH</name>
<accession>A0A3N6LRS8</accession>
<reference evidence="2 3" key="1">
    <citation type="submission" date="2018-10" db="EMBL/GenBank/DDBJ databases">
        <title>Natrarchaeobius chitinivorans gen. nov., sp. nov., and Natrarchaeobius haloalkaliphilus sp. nov., alkaliphilic, chitin-utilizing haloarchaea from hypersaline alkaline lakes.</title>
        <authorList>
            <person name="Sorokin D.Y."/>
            <person name="Elcheninov A.G."/>
            <person name="Kostrikina N.A."/>
            <person name="Bale N.J."/>
            <person name="Sinninghe Damste J.S."/>
            <person name="Khijniak T.V."/>
            <person name="Kublanov I.V."/>
            <person name="Toshchakov S.V."/>
        </authorList>
    </citation>
    <scope>NUCLEOTIDE SEQUENCE [LARGE SCALE GENOMIC DNA]</scope>
    <source>
        <strain evidence="2 3">AArcht4T</strain>
    </source>
</reference>
<sequence>MIREPTTRESSPDERAVTELLSFVLIFSIVLTSVALVGLVGFQAIEDYQENERLANAERSMDAFATNGNQLVKNDAVTHRSSDLRLRQGTVSPGEAGTRLEIRVTNSSGPDDHWSWDDEYGSDDLGAFVYESGGPSESIAYVGGGVFRESDGTSGVLSEPMITCREETNTALISLAKISEDGRSIQSSEAVEFRMAHEGSTREYYDEDVESVEIEVDSGPYEDGWQTYLENDEHWNEGTSQWECDADRVSIDIVEIDIDYPELDD</sequence>